<organism evidence="9 10">
    <name type="scientific">Salsuginibacillus halophilus</name>
    <dbReference type="NCBI Taxonomy" id="517424"/>
    <lineage>
        <taxon>Bacteria</taxon>
        <taxon>Bacillati</taxon>
        <taxon>Bacillota</taxon>
        <taxon>Bacilli</taxon>
        <taxon>Bacillales</taxon>
        <taxon>Bacillaceae</taxon>
        <taxon>Salsuginibacillus</taxon>
    </lineage>
</organism>
<dbReference type="EMBL" id="PYAV01000001">
    <property type="protein sequence ID" value="PSL51320.1"/>
    <property type="molecule type" value="Genomic_DNA"/>
</dbReference>
<feature type="transmembrane region" description="Helical" evidence="7">
    <location>
        <begin position="7"/>
        <end position="25"/>
    </location>
</feature>
<reference evidence="9 10" key="1">
    <citation type="submission" date="2018-03" db="EMBL/GenBank/DDBJ databases">
        <title>Genomic Encyclopedia of Type Strains, Phase III (KMG-III): the genomes of soil and plant-associated and newly described type strains.</title>
        <authorList>
            <person name="Whitman W."/>
        </authorList>
    </citation>
    <scope>NUCLEOTIDE SEQUENCE [LARGE SCALE GENOMIC DNA]</scope>
    <source>
        <strain evidence="9 10">CGMCC 1.07653</strain>
    </source>
</reference>
<evidence type="ECO:0000256" key="7">
    <source>
        <dbReference type="RuleBase" id="RU363032"/>
    </source>
</evidence>
<name>A0A2P8HYM1_9BACI</name>
<feature type="transmembrane region" description="Helical" evidence="7">
    <location>
        <begin position="228"/>
        <end position="249"/>
    </location>
</feature>
<evidence type="ECO:0000256" key="5">
    <source>
        <dbReference type="ARBA" id="ARBA00022989"/>
    </source>
</evidence>
<dbReference type="Gene3D" id="1.10.3720.10">
    <property type="entry name" value="MetI-like"/>
    <property type="match status" value="1"/>
</dbReference>
<evidence type="ECO:0000256" key="1">
    <source>
        <dbReference type="ARBA" id="ARBA00004651"/>
    </source>
</evidence>
<evidence type="ECO:0000256" key="2">
    <source>
        <dbReference type="ARBA" id="ARBA00022448"/>
    </source>
</evidence>
<dbReference type="GO" id="GO:0015416">
    <property type="term" value="F:ABC-type phosphonate transporter activity"/>
    <property type="evidence" value="ECO:0007669"/>
    <property type="project" value="InterPro"/>
</dbReference>
<dbReference type="OrthoDB" id="8557224at2"/>
<dbReference type="PROSITE" id="PS50928">
    <property type="entry name" value="ABC_TM1"/>
    <property type="match status" value="1"/>
</dbReference>
<dbReference type="RefSeq" id="WP_106587390.1">
    <property type="nucleotide sequence ID" value="NZ_PYAV01000001.1"/>
</dbReference>
<comment type="caution">
    <text evidence="9">The sequence shown here is derived from an EMBL/GenBank/DDBJ whole genome shotgun (WGS) entry which is preliminary data.</text>
</comment>
<feature type="transmembrane region" description="Helical" evidence="7">
    <location>
        <begin position="64"/>
        <end position="87"/>
    </location>
</feature>
<gene>
    <name evidence="9" type="ORF">B0H94_101234</name>
</gene>
<evidence type="ECO:0000259" key="8">
    <source>
        <dbReference type="PROSITE" id="PS50928"/>
    </source>
</evidence>
<dbReference type="Proteomes" id="UP000242310">
    <property type="component" value="Unassembled WGS sequence"/>
</dbReference>
<dbReference type="NCBIfam" id="TIGR01097">
    <property type="entry name" value="PhnE"/>
    <property type="match status" value="1"/>
</dbReference>
<evidence type="ECO:0000256" key="3">
    <source>
        <dbReference type="ARBA" id="ARBA00022475"/>
    </source>
</evidence>
<sequence length="254" mass="28238">MWYPRRFIIYAVILVVAVWLSMRVTNFELTNLMNLSNAVEFVINNFTPEAHHWANLPVYLQDSVVTLGMAFLGTFLALVFVLPLSFFAARNTSPARWQFAFSRSGFTFLRAVPEIVFGMVFVVALGLGPFAAVLAILLHNIGVLGKLISELIEAAEDGPQEAMKATGATRRIAQLFAIIPQIWPNVLSHYFYRFEVAIRTSLVLGIIGGGGIGQRLYNDFNSYNYEGVAVAIVVIMVLVLAVDFLGSFVRKRVI</sequence>
<keyword evidence="10" id="KW-1185">Reference proteome</keyword>
<comment type="subcellular location">
    <subcellularLocation>
        <location evidence="1 7">Cell membrane</location>
        <topology evidence="1 7">Multi-pass membrane protein</topology>
    </subcellularLocation>
</comment>
<keyword evidence="6 7" id="KW-0472">Membrane</keyword>
<evidence type="ECO:0000256" key="4">
    <source>
        <dbReference type="ARBA" id="ARBA00022692"/>
    </source>
</evidence>
<feature type="transmembrane region" description="Helical" evidence="7">
    <location>
        <begin position="108"/>
        <end position="138"/>
    </location>
</feature>
<accession>A0A2P8HYM1</accession>
<dbReference type="InterPro" id="IPR000515">
    <property type="entry name" value="MetI-like"/>
</dbReference>
<comment type="similarity">
    <text evidence="7">Belongs to the binding-protein-dependent transport system permease family.</text>
</comment>
<keyword evidence="4 7" id="KW-0812">Transmembrane</keyword>
<evidence type="ECO:0000313" key="10">
    <source>
        <dbReference type="Proteomes" id="UP000242310"/>
    </source>
</evidence>
<dbReference type="SUPFAM" id="SSF161098">
    <property type="entry name" value="MetI-like"/>
    <property type="match status" value="1"/>
</dbReference>
<dbReference type="Pfam" id="PF00528">
    <property type="entry name" value="BPD_transp_1"/>
    <property type="match status" value="1"/>
</dbReference>
<dbReference type="InterPro" id="IPR035906">
    <property type="entry name" value="MetI-like_sf"/>
</dbReference>
<evidence type="ECO:0000256" key="6">
    <source>
        <dbReference type="ARBA" id="ARBA00023136"/>
    </source>
</evidence>
<evidence type="ECO:0000313" key="9">
    <source>
        <dbReference type="EMBL" id="PSL51320.1"/>
    </source>
</evidence>
<dbReference type="AlphaFoldDB" id="A0A2P8HYM1"/>
<dbReference type="PANTHER" id="PTHR30043:SF1">
    <property type="entry name" value="ABC TRANSPORT SYSTEM PERMEASE PROTEIN P69"/>
    <property type="match status" value="1"/>
</dbReference>
<feature type="domain" description="ABC transmembrane type-1" evidence="8">
    <location>
        <begin position="63"/>
        <end position="246"/>
    </location>
</feature>
<protein>
    <submittedName>
        <fullName evidence="9">Phosphonate transport system permease protein</fullName>
    </submittedName>
</protein>
<dbReference type="CDD" id="cd06261">
    <property type="entry name" value="TM_PBP2"/>
    <property type="match status" value="1"/>
</dbReference>
<dbReference type="GO" id="GO:0005886">
    <property type="term" value="C:plasma membrane"/>
    <property type="evidence" value="ECO:0007669"/>
    <property type="project" value="UniProtKB-SubCell"/>
</dbReference>
<keyword evidence="2 7" id="KW-0813">Transport</keyword>
<dbReference type="PANTHER" id="PTHR30043">
    <property type="entry name" value="PHOSPHONATES TRANSPORT SYSTEM PERMEASE PROTEIN"/>
    <property type="match status" value="1"/>
</dbReference>
<proteinExistence type="inferred from homology"/>
<keyword evidence="3" id="KW-1003">Cell membrane</keyword>
<keyword evidence="5 7" id="KW-1133">Transmembrane helix</keyword>
<dbReference type="InterPro" id="IPR005769">
    <property type="entry name" value="PhnE/PtxC"/>
</dbReference>